<dbReference type="EMBL" id="MFTP01000017">
    <property type="protein sequence ID" value="OGI65513.1"/>
    <property type="molecule type" value="Genomic_DNA"/>
</dbReference>
<dbReference type="Proteomes" id="UP000177370">
    <property type="component" value="Unassembled WGS sequence"/>
</dbReference>
<dbReference type="AlphaFoldDB" id="A0A1F6V784"/>
<proteinExistence type="predicted"/>
<accession>A0A1F6V784</accession>
<evidence type="ECO:0000313" key="1">
    <source>
        <dbReference type="EMBL" id="OGI65513.1"/>
    </source>
</evidence>
<evidence type="ECO:0008006" key="3">
    <source>
        <dbReference type="Google" id="ProtNLM"/>
    </source>
</evidence>
<reference evidence="1 2" key="1">
    <citation type="journal article" date="2016" name="Nat. Commun.">
        <title>Thousands of microbial genomes shed light on interconnected biogeochemical processes in an aquifer system.</title>
        <authorList>
            <person name="Anantharaman K."/>
            <person name="Brown C.T."/>
            <person name="Hug L.A."/>
            <person name="Sharon I."/>
            <person name="Castelle C.J."/>
            <person name="Probst A.J."/>
            <person name="Thomas B.C."/>
            <person name="Singh A."/>
            <person name="Wilkins M.J."/>
            <person name="Karaoz U."/>
            <person name="Brodie E.L."/>
            <person name="Williams K.H."/>
            <person name="Hubbard S.S."/>
            <person name="Banfield J.F."/>
        </authorList>
    </citation>
    <scope>NUCLEOTIDE SEQUENCE [LARGE SCALE GENOMIC DNA]</scope>
</reference>
<comment type="caution">
    <text evidence="1">The sequence shown here is derived from an EMBL/GenBank/DDBJ whole genome shotgun (WGS) entry which is preliminary data.</text>
</comment>
<evidence type="ECO:0000313" key="2">
    <source>
        <dbReference type="Proteomes" id="UP000177370"/>
    </source>
</evidence>
<sequence length="217" mass="25523">MFLFTQKEIAFLKKINTPSKVQDFLNNLPFNFEKEGETLKSPLLTLRQEKAHCFEGALLGAYILSLHGFTPFVLHLKTVKHDYDHVVAPFKISGMWGALSKTNHAVLRYREPIYRNIRELAMSYFHEYFLNSGTKTLRQYSELFNLNTLPQNWAMRGDDLWDIDKKLDKIKHYDIVPKVYIKKLRRADRVEIRAGKIVEYPSSRTSSLRDRQKIKRG</sequence>
<gene>
    <name evidence="1" type="ORF">A2647_03485</name>
</gene>
<protein>
    <recommendedName>
        <fullName evidence="3">Transglutaminase-like domain-containing protein</fullName>
    </recommendedName>
</protein>
<name>A0A1F6V784_9BACT</name>
<organism evidence="1 2">
    <name type="scientific">Candidatus Nomurabacteria bacterium RIFCSPHIGHO2_01_FULL_40_24b</name>
    <dbReference type="NCBI Taxonomy" id="1801739"/>
    <lineage>
        <taxon>Bacteria</taxon>
        <taxon>Candidatus Nomuraibacteriota</taxon>
    </lineage>
</organism>